<evidence type="ECO:0000313" key="4">
    <source>
        <dbReference type="Proteomes" id="UP000654075"/>
    </source>
</evidence>
<dbReference type="Proteomes" id="UP000654075">
    <property type="component" value="Unassembled WGS sequence"/>
</dbReference>
<comment type="caution">
    <text evidence="3">The sequence shown here is derived from an EMBL/GenBank/DDBJ whole genome shotgun (WGS) entry which is preliminary data.</text>
</comment>
<comment type="similarity">
    <text evidence="1">Belongs to the protein kinase superfamily. ADCK protein kinase family.</text>
</comment>
<dbReference type="InterPro" id="IPR050154">
    <property type="entry name" value="UbiB_kinase"/>
</dbReference>
<sequence length="92" mass="10982">VHRARLAATNREVVVKVQYPEVSRTIEPDFNNCERIAWWLDKSRVSEVRETKKHYINELDFCQEANNLQRVRANLAREFPQVRVPEPILEYC</sequence>
<evidence type="ECO:0000313" key="3">
    <source>
        <dbReference type="EMBL" id="CAE8598193.1"/>
    </source>
</evidence>
<dbReference type="OrthoDB" id="427480at2759"/>
<gene>
    <name evidence="3" type="ORF">PGLA1383_LOCUS16603</name>
</gene>
<dbReference type="InterPro" id="IPR004147">
    <property type="entry name" value="ABC1_dom"/>
</dbReference>
<keyword evidence="4" id="KW-1185">Reference proteome</keyword>
<dbReference type="PANTHER" id="PTHR10566">
    <property type="entry name" value="CHAPERONE-ACTIVITY OF BC1 COMPLEX CABC1 -RELATED"/>
    <property type="match status" value="1"/>
</dbReference>
<dbReference type="AlphaFoldDB" id="A0A813EKI7"/>
<evidence type="ECO:0000256" key="1">
    <source>
        <dbReference type="ARBA" id="ARBA00009670"/>
    </source>
</evidence>
<dbReference type="Pfam" id="PF03109">
    <property type="entry name" value="ABC1"/>
    <property type="match status" value="1"/>
</dbReference>
<organism evidence="3 4">
    <name type="scientific">Polarella glacialis</name>
    <name type="common">Dinoflagellate</name>
    <dbReference type="NCBI Taxonomy" id="89957"/>
    <lineage>
        <taxon>Eukaryota</taxon>
        <taxon>Sar</taxon>
        <taxon>Alveolata</taxon>
        <taxon>Dinophyceae</taxon>
        <taxon>Suessiales</taxon>
        <taxon>Suessiaceae</taxon>
        <taxon>Polarella</taxon>
    </lineage>
</organism>
<feature type="non-terminal residue" evidence="3">
    <location>
        <position position="92"/>
    </location>
</feature>
<evidence type="ECO:0000259" key="2">
    <source>
        <dbReference type="Pfam" id="PF03109"/>
    </source>
</evidence>
<dbReference type="EMBL" id="CAJNNV010010094">
    <property type="protein sequence ID" value="CAE8598193.1"/>
    <property type="molecule type" value="Genomic_DNA"/>
</dbReference>
<feature type="non-terminal residue" evidence="3">
    <location>
        <position position="1"/>
    </location>
</feature>
<name>A0A813EKI7_POLGL</name>
<protein>
    <recommendedName>
        <fullName evidence="2">ABC1 atypical kinase-like domain-containing protein</fullName>
    </recommendedName>
</protein>
<proteinExistence type="inferred from homology"/>
<accession>A0A813EKI7</accession>
<feature type="domain" description="ABC1 atypical kinase-like" evidence="2">
    <location>
        <begin position="1"/>
        <end position="87"/>
    </location>
</feature>
<reference evidence="3" key="1">
    <citation type="submission" date="2021-02" db="EMBL/GenBank/DDBJ databases">
        <authorList>
            <person name="Dougan E. K."/>
            <person name="Rhodes N."/>
            <person name="Thang M."/>
            <person name="Chan C."/>
        </authorList>
    </citation>
    <scope>NUCLEOTIDE SEQUENCE</scope>
</reference>
<dbReference type="PANTHER" id="PTHR10566:SF113">
    <property type="entry name" value="PROTEIN ACTIVITY OF BC1 COMPLEX KINASE 7, CHLOROPLASTIC"/>
    <property type="match status" value="1"/>
</dbReference>